<accession>A0ABT5F1M2</accession>
<dbReference type="EMBL" id="JAQNDO010000001">
    <property type="protein sequence ID" value="MDC0747494.1"/>
    <property type="molecule type" value="Genomic_DNA"/>
</dbReference>
<comment type="caution">
    <text evidence="2">The sequence shown here is derived from an EMBL/GenBank/DDBJ whole genome shotgun (WGS) entry which is preliminary data.</text>
</comment>
<dbReference type="Proteomes" id="UP001221411">
    <property type="component" value="Unassembled WGS sequence"/>
</dbReference>
<organism evidence="2 3">
    <name type="scientific">Polyangium mundeleinium</name>
    <dbReference type="NCBI Taxonomy" id="2995306"/>
    <lineage>
        <taxon>Bacteria</taxon>
        <taxon>Pseudomonadati</taxon>
        <taxon>Myxococcota</taxon>
        <taxon>Polyangia</taxon>
        <taxon>Polyangiales</taxon>
        <taxon>Polyangiaceae</taxon>
        <taxon>Polyangium</taxon>
    </lineage>
</organism>
<reference evidence="2 3" key="1">
    <citation type="submission" date="2022-11" db="EMBL/GenBank/DDBJ databases">
        <title>Minimal conservation of predation-associated metabolite biosynthetic gene clusters underscores biosynthetic potential of Myxococcota including descriptions for ten novel species: Archangium lansinium sp. nov., Myxococcus landrumus sp. nov., Nannocystis bai.</title>
        <authorList>
            <person name="Ahearne A."/>
            <person name="Stevens C."/>
            <person name="Dowd S."/>
        </authorList>
    </citation>
    <scope>NUCLEOTIDE SEQUENCE [LARGE SCALE GENOMIC DNA]</scope>
    <source>
        <strain evidence="2 3">RJM3</strain>
    </source>
</reference>
<keyword evidence="3" id="KW-1185">Reference proteome</keyword>
<evidence type="ECO:0000259" key="1">
    <source>
        <dbReference type="Pfam" id="PF21597"/>
    </source>
</evidence>
<dbReference type="InterPro" id="IPR036271">
    <property type="entry name" value="Tet_transcr_reg_TetR-rel_C_sf"/>
</dbReference>
<sequence length="58" mass="6296">MRAQAEGEIRRDVDFEDVVCMAAAISLASQGESDTRRIRRLVGMFVDGLRAPAGRSAS</sequence>
<dbReference type="InterPro" id="IPR049445">
    <property type="entry name" value="TetR_SbtR-like_C"/>
</dbReference>
<dbReference type="Pfam" id="PF21597">
    <property type="entry name" value="TetR_C_43"/>
    <property type="match status" value="1"/>
</dbReference>
<proteinExistence type="predicted"/>
<gene>
    <name evidence="2" type="ORF">POL67_39550</name>
</gene>
<evidence type="ECO:0000313" key="3">
    <source>
        <dbReference type="Proteomes" id="UP001221411"/>
    </source>
</evidence>
<name>A0ABT5F1M2_9BACT</name>
<evidence type="ECO:0000313" key="2">
    <source>
        <dbReference type="EMBL" id="MDC0747494.1"/>
    </source>
</evidence>
<feature type="domain" description="Transcriptional regulator SbtR-like C-terminal" evidence="1">
    <location>
        <begin position="2"/>
        <end position="51"/>
    </location>
</feature>
<protein>
    <recommendedName>
        <fullName evidence="1">Transcriptional regulator SbtR-like C-terminal domain-containing protein</fullName>
    </recommendedName>
</protein>
<dbReference type="Gene3D" id="1.10.357.10">
    <property type="entry name" value="Tetracycline Repressor, domain 2"/>
    <property type="match status" value="1"/>
</dbReference>
<dbReference type="SUPFAM" id="SSF48498">
    <property type="entry name" value="Tetracyclin repressor-like, C-terminal domain"/>
    <property type="match status" value="1"/>
</dbReference>